<dbReference type="OrthoDB" id="9816070at2"/>
<dbReference type="InterPro" id="IPR011008">
    <property type="entry name" value="Dimeric_a/b-barrel"/>
</dbReference>
<dbReference type="EMBL" id="WTYP01000002">
    <property type="protein sequence ID" value="MXP48228.1"/>
    <property type="molecule type" value="Genomic_DNA"/>
</dbReference>
<evidence type="ECO:0000259" key="1">
    <source>
        <dbReference type="PROSITE" id="PS51502"/>
    </source>
</evidence>
<gene>
    <name evidence="2" type="ORF">GRI43_12605</name>
</gene>
<proteinExistence type="predicted"/>
<protein>
    <recommendedName>
        <fullName evidence="1">Stress-response A/B barrel domain-containing protein</fullName>
    </recommendedName>
</protein>
<organism evidence="2 3">
    <name type="scientific">Pontixanthobacter luteolus</name>
    <dbReference type="NCBI Taxonomy" id="295089"/>
    <lineage>
        <taxon>Bacteria</taxon>
        <taxon>Pseudomonadati</taxon>
        <taxon>Pseudomonadota</taxon>
        <taxon>Alphaproteobacteria</taxon>
        <taxon>Sphingomonadales</taxon>
        <taxon>Erythrobacteraceae</taxon>
        <taxon>Pontixanthobacter</taxon>
    </lineage>
</organism>
<comment type="caution">
    <text evidence="2">The sequence shown here is derived from an EMBL/GenBank/DDBJ whole genome shotgun (WGS) entry which is preliminary data.</text>
</comment>
<name>A0A6I4V3C7_9SPHN</name>
<dbReference type="SMART" id="SM00886">
    <property type="entry name" value="Dabb"/>
    <property type="match status" value="1"/>
</dbReference>
<reference evidence="2 3" key="1">
    <citation type="submission" date="2019-12" db="EMBL/GenBank/DDBJ databases">
        <title>Genomic-based taxomic classification of the family Erythrobacteraceae.</title>
        <authorList>
            <person name="Xu L."/>
        </authorList>
    </citation>
    <scope>NUCLEOTIDE SEQUENCE [LARGE SCALE GENOMIC DNA]</scope>
    <source>
        <strain evidence="2 3">SW-109</strain>
    </source>
</reference>
<dbReference type="Proteomes" id="UP000471435">
    <property type="component" value="Unassembled WGS sequence"/>
</dbReference>
<accession>A0A6I4V3C7</accession>
<dbReference type="Pfam" id="PF07876">
    <property type="entry name" value="Dabb"/>
    <property type="match status" value="1"/>
</dbReference>
<keyword evidence="3" id="KW-1185">Reference proteome</keyword>
<dbReference type="SUPFAM" id="SSF54909">
    <property type="entry name" value="Dimeric alpha+beta barrel"/>
    <property type="match status" value="1"/>
</dbReference>
<dbReference type="InterPro" id="IPR013097">
    <property type="entry name" value="Dabb"/>
</dbReference>
<evidence type="ECO:0000313" key="3">
    <source>
        <dbReference type="Proteomes" id="UP000471435"/>
    </source>
</evidence>
<sequence length="98" mass="10879">MHVHVAIFKWKTGTTTEQINDALVLVKQVRSRVPDIVDILCGENTSKWGQGFSHAVVVLGRTEEAIAAYRADEVHKEAARVIDAMELDGIGVDFIDFE</sequence>
<dbReference type="AlphaFoldDB" id="A0A6I4V3C7"/>
<dbReference type="PROSITE" id="PS51502">
    <property type="entry name" value="S_R_A_B_BARREL"/>
    <property type="match status" value="1"/>
</dbReference>
<evidence type="ECO:0000313" key="2">
    <source>
        <dbReference type="EMBL" id="MXP48228.1"/>
    </source>
</evidence>
<feature type="domain" description="Stress-response A/B barrel" evidence="1">
    <location>
        <begin position="2"/>
        <end position="94"/>
    </location>
</feature>
<dbReference type="Gene3D" id="3.30.70.100">
    <property type="match status" value="1"/>
</dbReference>
<dbReference type="RefSeq" id="WP_160731433.1">
    <property type="nucleotide sequence ID" value="NZ_WTYP01000002.1"/>
</dbReference>